<keyword evidence="1" id="KW-0732">Signal</keyword>
<reference evidence="2 3" key="1">
    <citation type="submission" date="2016-08" db="EMBL/GenBank/DDBJ databases">
        <title>A Parts List for Fungal Cellulosomes Revealed by Comparative Genomics.</title>
        <authorList>
            <consortium name="DOE Joint Genome Institute"/>
            <person name="Haitjema C.H."/>
            <person name="Gilmore S.P."/>
            <person name="Henske J.K."/>
            <person name="Solomon K.V."/>
            <person name="De Groot R."/>
            <person name="Kuo A."/>
            <person name="Mondo S.J."/>
            <person name="Salamov A.A."/>
            <person name="Labutti K."/>
            <person name="Zhao Z."/>
            <person name="Chiniquy J."/>
            <person name="Barry K."/>
            <person name="Brewer H.M."/>
            <person name="Purvine S.O."/>
            <person name="Wright A.T."/>
            <person name="Boxma B."/>
            <person name="Van Alen T."/>
            <person name="Hackstein J.H."/>
            <person name="Baker S.E."/>
            <person name="Grigoriev I.V."/>
            <person name="O'Malley M.A."/>
        </authorList>
    </citation>
    <scope>NUCLEOTIDE SEQUENCE [LARGE SCALE GENOMIC DNA]</scope>
    <source>
        <strain evidence="2 3">G1</strain>
    </source>
</reference>
<proteinExistence type="predicted"/>
<feature type="chain" id="PRO_5012146701" description="Extracellular membrane protein CFEM domain-containing protein" evidence="1">
    <location>
        <begin position="21"/>
        <end position="130"/>
    </location>
</feature>
<gene>
    <name evidence="2" type="ORF">LY90DRAFT_678730</name>
</gene>
<organism evidence="2 3">
    <name type="scientific">Neocallimastix californiae</name>
    <dbReference type="NCBI Taxonomy" id="1754190"/>
    <lineage>
        <taxon>Eukaryota</taxon>
        <taxon>Fungi</taxon>
        <taxon>Fungi incertae sedis</taxon>
        <taxon>Chytridiomycota</taxon>
        <taxon>Chytridiomycota incertae sedis</taxon>
        <taxon>Neocallimastigomycetes</taxon>
        <taxon>Neocallimastigales</taxon>
        <taxon>Neocallimastigaceae</taxon>
        <taxon>Neocallimastix</taxon>
    </lineage>
</organism>
<evidence type="ECO:0000313" key="3">
    <source>
        <dbReference type="Proteomes" id="UP000193920"/>
    </source>
</evidence>
<protein>
    <recommendedName>
        <fullName evidence="4">Extracellular membrane protein CFEM domain-containing protein</fullName>
    </recommendedName>
</protein>
<comment type="caution">
    <text evidence="2">The sequence shown here is derived from an EMBL/GenBank/DDBJ whole genome shotgun (WGS) entry which is preliminary data.</text>
</comment>
<evidence type="ECO:0000313" key="2">
    <source>
        <dbReference type="EMBL" id="ORY00184.1"/>
    </source>
</evidence>
<dbReference type="EMBL" id="MCOG01000530">
    <property type="protein sequence ID" value="ORY00184.1"/>
    <property type="molecule type" value="Genomic_DNA"/>
</dbReference>
<dbReference type="AlphaFoldDB" id="A0A1Y1YQU6"/>
<feature type="signal peptide" evidence="1">
    <location>
        <begin position="1"/>
        <end position="20"/>
    </location>
</feature>
<keyword evidence="3" id="KW-1185">Reference proteome</keyword>
<name>A0A1Y1YQU6_9FUNG</name>
<sequence>MNFTFKLLLLFVCIKMTVMAQLGEKCNSVLREYENSNEGKAITNCVNMGKASDLNICSHTECMNMKLPESISSSCTTEQEKVMIKSLIVTIDELNSVYSKICSSSENSTNSVIQSSKTKIKITRKNPMKM</sequence>
<evidence type="ECO:0008006" key="4">
    <source>
        <dbReference type="Google" id="ProtNLM"/>
    </source>
</evidence>
<accession>A0A1Y1YQU6</accession>
<dbReference type="Proteomes" id="UP000193920">
    <property type="component" value="Unassembled WGS sequence"/>
</dbReference>
<evidence type="ECO:0000256" key="1">
    <source>
        <dbReference type="SAM" id="SignalP"/>
    </source>
</evidence>